<name>A0A1Q9GA09_9GAMM</name>
<dbReference type="Gene3D" id="2.60.40.1190">
    <property type="match status" value="1"/>
</dbReference>
<evidence type="ECO:0000313" key="7">
    <source>
        <dbReference type="EMBL" id="OLQ71155.1"/>
    </source>
</evidence>
<dbReference type="Pfam" id="PF09459">
    <property type="entry name" value="EB_dh"/>
    <property type="match status" value="1"/>
</dbReference>
<evidence type="ECO:0000256" key="5">
    <source>
        <dbReference type="ARBA" id="ARBA00023004"/>
    </source>
</evidence>
<feature type="domain" description="Cytochrome c-552/DMSO reductase-like haem-binding" evidence="6">
    <location>
        <begin position="46"/>
        <end position="346"/>
    </location>
</feature>
<dbReference type="RefSeq" id="WP_075767434.1">
    <property type="nucleotide sequence ID" value="NZ_MJIL01000095.1"/>
</dbReference>
<keyword evidence="8" id="KW-1185">Reference proteome</keyword>
<keyword evidence="4" id="KW-0249">Electron transport</keyword>
<evidence type="ECO:0000256" key="1">
    <source>
        <dbReference type="ARBA" id="ARBA00022448"/>
    </source>
</evidence>
<reference evidence="7 8" key="1">
    <citation type="submission" date="2016-09" db="EMBL/GenBank/DDBJ databases">
        <title>Photobacterium proteolyticum sp. nov. a protease producing bacterium isolated from ocean sediments of Laizhou Bay.</title>
        <authorList>
            <person name="Li Y."/>
        </authorList>
    </citation>
    <scope>NUCLEOTIDE SEQUENCE [LARGE SCALE GENOMIC DNA]</scope>
    <source>
        <strain evidence="7 8">13-12</strain>
    </source>
</reference>
<dbReference type="AlphaFoldDB" id="A0A1Q9GA09"/>
<dbReference type="GO" id="GO:0020037">
    <property type="term" value="F:heme binding"/>
    <property type="evidence" value="ECO:0007669"/>
    <property type="project" value="InterPro"/>
</dbReference>
<evidence type="ECO:0000256" key="3">
    <source>
        <dbReference type="ARBA" id="ARBA00022723"/>
    </source>
</evidence>
<evidence type="ECO:0000259" key="6">
    <source>
        <dbReference type="SMART" id="SM00887"/>
    </source>
</evidence>
<keyword evidence="3" id="KW-0479">Metal-binding</keyword>
<dbReference type="GO" id="GO:0046872">
    <property type="term" value="F:metal ion binding"/>
    <property type="evidence" value="ECO:0007669"/>
    <property type="project" value="UniProtKB-KW"/>
</dbReference>
<protein>
    <submittedName>
        <fullName evidence="7">Ethylbenzene dehydrogenase</fullName>
    </submittedName>
</protein>
<proteinExistence type="predicted"/>
<dbReference type="OrthoDB" id="5337932at2"/>
<evidence type="ECO:0000256" key="2">
    <source>
        <dbReference type="ARBA" id="ARBA00022617"/>
    </source>
</evidence>
<dbReference type="InterPro" id="IPR019020">
    <property type="entry name" value="Cyt-c552/DMSO_Rdtase_haem-bd"/>
</dbReference>
<sequence length="354" mass="40404">MSTHLGGTAKPLVVAIGLLTTLSSYAANTLISYKIDQPIELDGVAESTWQKAAPLTLVLDNLPYEPADYKGMRETNYSIQSLYDDDFVYFFVQWDDPTKSLARYPWEKQQDNTWKRLMNPDKTGHENTYYEDKASIYWNINTRGFDKKGCDIACHMADAGGVVADVQQKSAGRKFTPRQGETIDMWHWKAVRTGLTGQFDDQYVDSTIDPVVNKNWGRKSDHKTGGGYKDNITDDQLAPAMGTRMWNETDSYAVVPEDQVLFFDTFKPGHRLASIIVNPFTGSRGDISARGVWKDGRWMLEFKRKRVTKGEMANQQDVQFSDLSKTYYFGVSVFDNSQINHLFSHRVLKMNFEQ</sequence>
<organism evidence="7 8">
    <name type="scientific">Photobacterium proteolyticum</name>
    <dbReference type="NCBI Taxonomy" id="1903952"/>
    <lineage>
        <taxon>Bacteria</taxon>
        <taxon>Pseudomonadati</taxon>
        <taxon>Pseudomonadota</taxon>
        <taxon>Gammaproteobacteria</taxon>
        <taxon>Vibrionales</taxon>
        <taxon>Vibrionaceae</taxon>
        <taxon>Photobacterium</taxon>
    </lineage>
</organism>
<gene>
    <name evidence="7" type="ORF">BIT28_03005</name>
</gene>
<keyword evidence="1" id="KW-0813">Transport</keyword>
<accession>A0A1Q9GA09</accession>
<dbReference type="SUPFAM" id="SSF49344">
    <property type="entry name" value="CBD9-like"/>
    <property type="match status" value="1"/>
</dbReference>
<comment type="caution">
    <text evidence="7">The sequence shown here is derived from an EMBL/GenBank/DDBJ whole genome shotgun (WGS) entry which is preliminary data.</text>
</comment>
<dbReference type="EMBL" id="MJIL01000095">
    <property type="protein sequence ID" value="OLQ71155.1"/>
    <property type="molecule type" value="Genomic_DNA"/>
</dbReference>
<evidence type="ECO:0000313" key="8">
    <source>
        <dbReference type="Proteomes" id="UP000186905"/>
    </source>
</evidence>
<evidence type="ECO:0000256" key="4">
    <source>
        <dbReference type="ARBA" id="ARBA00022982"/>
    </source>
</evidence>
<dbReference type="Proteomes" id="UP000186905">
    <property type="component" value="Unassembled WGS sequence"/>
</dbReference>
<dbReference type="SMART" id="SM00887">
    <property type="entry name" value="EB_dh"/>
    <property type="match status" value="1"/>
</dbReference>
<keyword evidence="5" id="KW-0408">Iron</keyword>
<dbReference type="STRING" id="1903952.BIT28_03005"/>
<keyword evidence="2" id="KW-0349">Heme</keyword>
<dbReference type="CDD" id="cd09625">
    <property type="entry name" value="DOMON_like_cytochrome"/>
    <property type="match status" value="1"/>
</dbReference>